<proteinExistence type="predicted"/>
<feature type="region of interest" description="Disordered" evidence="1">
    <location>
        <begin position="32"/>
        <end position="77"/>
    </location>
</feature>
<dbReference type="PROSITE" id="PS51257">
    <property type="entry name" value="PROKAR_LIPOPROTEIN"/>
    <property type="match status" value="1"/>
</dbReference>
<keyword evidence="2" id="KW-0732">Signal</keyword>
<sequence>MSTRRVSSRKVVLTATFLALAAGSTAACNKAGEEREYAEEPAYAYDSGSSGGGTVVEDPVTEDPVTDEEPAEEEFLDEEAAEEVFYCADEEGEIADEDYCDDDTGRYFIWHSTSYSRGLGPGAHLDGGDYFPPGDTTSRRAFKLPTAGRVSNGTVKTNIVGRASSGSTAGGISSSGG</sequence>
<dbReference type="Proteomes" id="UP000629619">
    <property type="component" value="Unassembled WGS sequence"/>
</dbReference>
<feature type="signal peptide" evidence="2">
    <location>
        <begin position="1"/>
        <end position="21"/>
    </location>
</feature>
<organism evidence="3 4">
    <name type="scientific">Actinoplanes siamensis</name>
    <dbReference type="NCBI Taxonomy" id="1223317"/>
    <lineage>
        <taxon>Bacteria</taxon>
        <taxon>Bacillati</taxon>
        <taxon>Actinomycetota</taxon>
        <taxon>Actinomycetes</taxon>
        <taxon>Micromonosporales</taxon>
        <taxon>Micromonosporaceae</taxon>
        <taxon>Actinoplanes</taxon>
    </lineage>
</organism>
<name>A0A919N502_9ACTN</name>
<protein>
    <recommendedName>
        <fullName evidence="5">Secreted protein</fullName>
    </recommendedName>
</protein>
<evidence type="ECO:0008006" key="5">
    <source>
        <dbReference type="Google" id="ProtNLM"/>
    </source>
</evidence>
<keyword evidence="4" id="KW-1185">Reference proteome</keyword>
<gene>
    <name evidence="3" type="ORF">Asi03nite_20230</name>
</gene>
<feature type="compositionally biased region" description="Acidic residues" evidence="1">
    <location>
        <begin position="59"/>
        <end position="77"/>
    </location>
</feature>
<evidence type="ECO:0000313" key="4">
    <source>
        <dbReference type="Proteomes" id="UP000629619"/>
    </source>
</evidence>
<evidence type="ECO:0000313" key="3">
    <source>
        <dbReference type="EMBL" id="GIF04485.1"/>
    </source>
</evidence>
<evidence type="ECO:0000256" key="2">
    <source>
        <dbReference type="SAM" id="SignalP"/>
    </source>
</evidence>
<feature type="chain" id="PRO_5039291489" description="Secreted protein" evidence="2">
    <location>
        <begin position="22"/>
        <end position="177"/>
    </location>
</feature>
<dbReference type="RefSeq" id="WP_203678279.1">
    <property type="nucleotide sequence ID" value="NZ_BOMW01000019.1"/>
</dbReference>
<dbReference type="AlphaFoldDB" id="A0A919N502"/>
<accession>A0A919N502</accession>
<dbReference type="EMBL" id="BOMW01000019">
    <property type="protein sequence ID" value="GIF04485.1"/>
    <property type="molecule type" value="Genomic_DNA"/>
</dbReference>
<reference evidence="3" key="1">
    <citation type="submission" date="2021-01" db="EMBL/GenBank/DDBJ databases">
        <title>Whole genome shotgun sequence of Actinoplanes siamensis NBRC 109076.</title>
        <authorList>
            <person name="Komaki H."/>
            <person name="Tamura T."/>
        </authorList>
    </citation>
    <scope>NUCLEOTIDE SEQUENCE</scope>
    <source>
        <strain evidence="3">NBRC 109076</strain>
    </source>
</reference>
<evidence type="ECO:0000256" key="1">
    <source>
        <dbReference type="SAM" id="MobiDB-lite"/>
    </source>
</evidence>
<comment type="caution">
    <text evidence="3">The sequence shown here is derived from an EMBL/GenBank/DDBJ whole genome shotgun (WGS) entry which is preliminary data.</text>
</comment>